<evidence type="ECO:0000313" key="3">
    <source>
        <dbReference type="RefSeq" id="XP_065674403.1"/>
    </source>
</evidence>
<keyword evidence="2" id="KW-1185">Reference proteome</keyword>
<proteinExistence type="predicted"/>
<keyword evidence="1" id="KW-0175">Coiled coil</keyword>
<reference evidence="3" key="1">
    <citation type="submission" date="2025-08" db="UniProtKB">
        <authorList>
            <consortium name="RefSeq"/>
        </authorList>
    </citation>
    <scope>IDENTIFICATION</scope>
</reference>
<dbReference type="RefSeq" id="XP_065674403.1">
    <property type="nucleotide sequence ID" value="XM_065818331.1"/>
</dbReference>
<evidence type="ECO:0000313" key="2">
    <source>
        <dbReference type="Proteomes" id="UP001652625"/>
    </source>
</evidence>
<gene>
    <name evidence="3" type="primary">LOC136091217</name>
</gene>
<organism evidence="2 3">
    <name type="scientific">Hydra vulgaris</name>
    <name type="common">Hydra</name>
    <name type="synonym">Hydra attenuata</name>
    <dbReference type="NCBI Taxonomy" id="6087"/>
    <lineage>
        <taxon>Eukaryota</taxon>
        <taxon>Metazoa</taxon>
        <taxon>Cnidaria</taxon>
        <taxon>Hydrozoa</taxon>
        <taxon>Hydroidolina</taxon>
        <taxon>Anthoathecata</taxon>
        <taxon>Aplanulata</taxon>
        <taxon>Hydridae</taxon>
        <taxon>Hydra</taxon>
    </lineage>
</organism>
<dbReference type="GeneID" id="136091217"/>
<evidence type="ECO:0000256" key="1">
    <source>
        <dbReference type="SAM" id="Coils"/>
    </source>
</evidence>
<dbReference type="Proteomes" id="UP001652625">
    <property type="component" value="Chromosome 14"/>
</dbReference>
<name>A0ABM4DIT4_HYDVU</name>
<feature type="coiled-coil region" evidence="1">
    <location>
        <begin position="290"/>
        <end position="317"/>
    </location>
</feature>
<feature type="coiled-coil region" evidence="1">
    <location>
        <begin position="81"/>
        <end position="189"/>
    </location>
</feature>
<sequence length="451" mass="54131">MAENFLIGQNENIETATFDDGIYIQARNYLETLLTSTKDYNAMLEEKIQSQSLYRSMCERETEEHKCLRENEVKSISTLSIKNSEKEINELKPQVDETKQTTRHVVNREKTTDEKIKIYEQRIEQHHREVLMLKNRLKQYQKKLKDKECEESRIKMIFDKERQSLLLDKSNLKKQIDQLSNRLQHEQDMRSHFEKINQEQSLDIINLKSAEKVYLNEKDRLEKVLLENERQVDKIKEHYECYYIPKEKVEEYQRNLETKARLDVNKKLQEVNLHLEEQSLAREAFEKIRIEKETKARKDMEETISQLKMEINSLKTNVFEDLSKRDTSEIQAQRFQTLFKDERNFNNKIKEKLKKTSNLLDLERSRTNILFEDSMSKISKKLFEDPTNEYEYCTANHKQFSNNSKPNLWSTLMESSSHGKSAQRNYKELFERSNLQSGYLDCDQNKHFFKI</sequence>
<accession>A0ABM4DIT4</accession>
<protein>
    <submittedName>
        <fullName evidence="3">Myosin-2 heavy chain-like isoform X1</fullName>
    </submittedName>
</protein>